<gene>
    <name evidence="2" type="ORF">RRG08_049842</name>
</gene>
<comment type="caution">
    <text evidence="2">The sequence shown here is derived from an EMBL/GenBank/DDBJ whole genome shotgun (WGS) entry which is preliminary data.</text>
</comment>
<dbReference type="AlphaFoldDB" id="A0AAE1DN86"/>
<evidence type="ECO:0000313" key="2">
    <source>
        <dbReference type="EMBL" id="KAK3775663.1"/>
    </source>
</evidence>
<protein>
    <recommendedName>
        <fullName evidence="1">PiggyBac transposable element-derived protein domain-containing protein</fullName>
    </recommendedName>
</protein>
<dbReference type="PANTHER" id="PTHR47272">
    <property type="entry name" value="DDE_TNP_1_7 DOMAIN-CONTAINING PROTEIN"/>
    <property type="match status" value="1"/>
</dbReference>
<dbReference type="EMBL" id="JAWDGP010003292">
    <property type="protein sequence ID" value="KAK3775663.1"/>
    <property type="molecule type" value="Genomic_DNA"/>
</dbReference>
<sequence>MASKLEEGKDYKTFADNFFSSLKLVKALKAKGHCYVGTVGENRLQGCSVKPEKKLRKGERGAMDNLVECDSNGVVRWHDNRKVDVMSSVVRIDPVIQVKRFEKKSKDKINVPCPRLQLDPD</sequence>
<organism evidence="2 3">
    <name type="scientific">Elysia crispata</name>
    <name type="common">lettuce slug</name>
    <dbReference type="NCBI Taxonomy" id="231223"/>
    <lineage>
        <taxon>Eukaryota</taxon>
        <taxon>Metazoa</taxon>
        <taxon>Spiralia</taxon>
        <taxon>Lophotrochozoa</taxon>
        <taxon>Mollusca</taxon>
        <taxon>Gastropoda</taxon>
        <taxon>Heterobranchia</taxon>
        <taxon>Euthyneura</taxon>
        <taxon>Panpulmonata</taxon>
        <taxon>Sacoglossa</taxon>
        <taxon>Placobranchoidea</taxon>
        <taxon>Plakobranchidae</taxon>
        <taxon>Elysia</taxon>
    </lineage>
</organism>
<evidence type="ECO:0000313" key="3">
    <source>
        <dbReference type="Proteomes" id="UP001283361"/>
    </source>
</evidence>
<name>A0AAE1DN86_9GAST</name>
<dbReference type="InterPro" id="IPR029526">
    <property type="entry name" value="PGBD"/>
</dbReference>
<keyword evidence="3" id="KW-1185">Reference proteome</keyword>
<evidence type="ECO:0000259" key="1">
    <source>
        <dbReference type="Pfam" id="PF13843"/>
    </source>
</evidence>
<reference evidence="2" key="1">
    <citation type="journal article" date="2023" name="G3 (Bethesda)">
        <title>A reference genome for the long-term kleptoplast-retaining sea slug Elysia crispata morphotype clarki.</title>
        <authorList>
            <person name="Eastman K.E."/>
            <person name="Pendleton A.L."/>
            <person name="Shaikh M.A."/>
            <person name="Suttiyut T."/>
            <person name="Ogas R."/>
            <person name="Tomko P."/>
            <person name="Gavelis G."/>
            <person name="Widhalm J.R."/>
            <person name="Wisecaver J.H."/>
        </authorList>
    </citation>
    <scope>NUCLEOTIDE SEQUENCE</scope>
    <source>
        <strain evidence="2">ECLA1</strain>
    </source>
</reference>
<dbReference type="PANTHER" id="PTHR47272:SF1">
    <property type="entry name" value="PIGGYBAC TRANSPOSABLE ELEMENT-DERIVED PROTEIN 3-LIKE"/>
    <property type="match status" value="1"/>
</dbReference>
<feature type="domain" description="PiggyBac transposable element-derived protein" evidence="1">
    <location>
        <begin position="6"/>
        <end position="103"/>
    </location>
</feature>
<dbReference type="Pfam" id="PF13843">
    <property type="entry name" value="DDE_Tnp_1_7"/>
    <property type="match status" value="1"/>
</dbReference>
<dbReference type="Proteomes" id="UP001283361">
    <property type="component" value="Unassembled WGS sequence"/>
</dbReference>
<accession>A0AAE1DN86</accession>
<proteinExistence type="predicted"/>